<keyword evidence="3" id="KW-1185">Reference proteome</keyword>
<dbReference type="EMBL" id="CP014989">
    <property type="protein sequence ID" value="ANS78765.1"/>
    <property type="molecule type" value="Genomic_DNA"/>
</dbReference>
<keyword evidence="1" id="KW-1133">Transmembrane helix</keyword>
<reference evidence="2 3" key="1">
    <citation type="submission" date="2016-03" db="EMBL/GenBank/DDBJ databases">
        <title>Shallow-sea hydrothermal system.</title>
        <authorList>
            <person name="Tang K."/>
        </authorList>
    </citation>
    <scope>NUCLEOTIDE SEQUENCE [LARGE SCALE GENOMIC DNA]</scope>
    <source>
        <strain evidence="2 3">JLT9</strain>
    </source>
</reference>
<dbReference type="RefSeq" id="WP_066638019.1">
    <property type="nucleotide sequence ID" value="NZ_CP014989.1"/>
</dbReference>
<organism evidence="2 3">
    <name type="scientific">Serinicoccus hydrothermalis</name>
    <dbReference type="NCBI Taxonomy" id="1758689"/>
    <lineage>
        <taxon>Bacteria</taxon>
        <taxon>Bacillati</taxon>
        <taxon>Actinomycetota</taxon>
        <taxon>Actinomycetes</taxon>
        <taxon>Micrococcales</taxon>
        <taxon>Ornithinimicrobiaceae</taxon>
        <taxon>Serinicoccus</taxon>
    </lineage>
</organism>
<protein>
    <submittedName>
        <fullName evidence="2">Uncharacterized protein</fullName>
    </submittedName>
</protein>
<evidence type="ECO:0000313" key="3">
    <source>
        <dbReference type="Proteomes" id="UP000092482"/>
    </source>
</evidence>
<feature type="transmembrane region" description="Helical" evidence="1">
    <location>
        <begin position="20"/>
        <end position="42"/>
    </location>
</feature>
<dbReference type="KEGG" id="serj:SGUI_1369"/>
<sequence length="157" mass="15648">MSTRAAVGPPPVGTTRRAQLAARFLLASPVVVLGLHLAVLVADPGQGSPSEAPAGDPHGYGVIFGTLLTFLALPVLLGLAVWGGLALARARRHGAVVLGLAALAAALQCLAVVTGPVTLVPATVTTVVTVLAAVWGLVALGCVVVASRAWRGLRSAS</sequence>
<dbReference type="AlphaFoldDB" id="A0A1B1NBL1"/>
<dbReference type="Proteomes" id="UP000092482">
    <property type="component" value="Chromosome"/>
</dbReference>
<name>A0A1B1NBL1_9MICO</name>
<dbReference type="STRING" id="1758689.SGUI_1369"/>
<feature type="transmembrane region" description="Helical" evidence="1">
    <location>
        <begin position="95"/>
        <end position="113"/>
    </location>
</feature>
<keyword evidence="1" id="KW-0812">Transmembrane</keyword>
<feature type="transmembrane region" description="Helical" evidence="1">
    <location>
        <begin position="62"/>
        <end position="88"/>
    </location>
</feature>
<evidence type="ECO:0000256" key="1">
    <source>
        <dbReference type="SAM" id="Phobius"/>
    </source>
</evidence>
<gene>
    <name evidence="2" type="ORF">SGUI_1369</name>
</gene>
<keyword evidence="1" id="KW-0472">Membrane</keyword>
<feature type="transmembrane region" description="Helical" evidence="1">
    <location>
        <begin position="119"/>
        <end position="146"/>
    </location>
</feature>
<proteinExistence type="predicted"/>
<accession>A0A1B1NBL1</accession>
<evidence type="ECO:0000313" key="2">
    <source>
        <dbReference type="EMBL" id="ANS78765.1"/>
    </source>
</evidence>